<dbReference type="EMBL" id="JAAAJA010001542">
    <property type="protein sequence ID" value="KAG0247189.1"/>
    <property type="molecule type" value="Genomic_DNA"/>
</dbReference>
<evidence type="ECO:0000313" key="1">
    <source>
        <dbReference type="EMBL" id="KAG0247189.1"/>
    </source>
</evidence>
<keyword evidence="2" id="KW-1185">Reference proteome</keyword>
<sequence>MRSAGMGSLQDEGSDPVLDYSKTGTIRVMGNLYGPPQTQELLGALGITSCFLYRLGATDSWDFNPTNCFSRALQ</sequence>
<reference evidence="1" key="1">
    <citation type="journal article" date="2020" name="Fungal Divers.">
        <title>Resolving the Mortierellaceae phylogeny through synthesis of multi-gene phylogenetics and phylogenomics.</title>
        <authorList>
            <person name="Vandepol N."/>
            <person name="Liber J."/>
            <person name="Desiro A."/>
            <person name="Na H."/>
            <person name="Kennedy M."/>
            <person name="Barry K."/>
            <person name="Grigoriev I.V."/>
            <person name="Miller A.N."/>
            <person name="O'Donnell K."/>
            <person name="Stajich J.E."/>
            <person name="Bonito G."/>
        </authorList>
    </citation>
    <scope>NUCLEOTIDE SEQUENCE</scope>
    <source>
        <strain evidence="1">KOD948</strain>
    </source>
</reference>
<proteinExistence type="predicted"/>
<dbReference type="AlphaFoldDB" id="A0A9P6PKZ4"/>
<organism evidence="1 2">
    <name type="scientific">Mortierella polycephala</name>
    <dbReference type="NCBI Taxonomy" id="41804"/>
    <lineage>
        <taxon>Eukaryota</taxon>
        <taxon>Fungi</taxon>
        <taxon>Fungi incertae sedis</taxon>
        <taxon>Mucoromycota</taxon>
        <taxon>Mortierellomycotina</taxon>
        <taxon>Mortierellomycetes</taxon>
        <taxon>Mortierellales</taxon>
        <taxon>Mortierellaceae</taxon>
        <taxon>Mortierella</taxon>
    </lineage>
</organism>
<evidence type="ECO:0000313" key="2">
    <source>
        <dbReference type="Proteomes" id="UP000726737"/>
    </source>
</evidence>
<feature type="non-terminal residue" evidence="1">
    <location>
        <position position="74"/>
    </location>
</feature>
<dbReference type="Proteomes" id="UP000726737">
    <property type="component" value="Unassembled WGS sequence"/>
</dbReference>
<gene>
    <name evidence="1" type="ORF">BG011_001891</name>
</gene>
<accession>A0A9P6PKZ4</accession>
<name>A0A9P6PKZ4_9FUNG</name>
<protein>
    <submittedName>
        <fullName evidence="1">Uncharacterized protein</fullName>
    </submittedName>
</protein>
<comment type="caution">
    <text evidence="1">The sequence shown here is derived from an EMBL/GenBank/DDBJ whole genome shotgun (WGS) entry which is preliminary data.</text>
</comment>